<accession>L8JBC7</accession>
<dbReference type="InterPro" id="IPR020845">
    <property type="entry name" value="AMP-binding_CS"/>
</dbReference>
<keyword evidence="4" id="KW-1185">Reference proteome</keyword>
<dbReference type="EMBL" id="AMZO01000021">
    <property type="protein sequence ID" value="ELR64844.1"/>
    <property type="molecule type" value="Genomic_DNA"/>
</dbReference>
<dbReference type="AlphaFoldDB" id="L8JBC7"/>
<dbReference type="OrthoDB" id="9803968at2"/>
<name>L8JBC7_9GAMM</name>
<dbReference type="InterPro" id="IPR045851">
    <property type="entry name" value="AMP-bd_C_sf"/>
</dbReference>
<comment type="caution">
    <text evidence="3">The sequence shown here is derived from an EMBL/GenBank/DDBJ whole genome shotgun (WGS) entry which is preliminary data.</text>
</comment>
<evidence type="ECO:0000259" key="1">
    <source>
        <dbReference type="Pfam" id="PF00501"/>
    </source>
</evidence>
<organism evidence="3 4">
    <name type="scientific">Photobacterium marinum</name>
    <dbReference type="NCBI Taxonomy" id="1056511"/>
    <lineage>
        <taxon>Bacteria</taxon>
        <taxon>Pseudomonadati</taxon>
        <taxon>Pseudomonadota</taxon>
        <taxon>Gammaproteobacteria</taxon>
        <taxon>Vibrionales</taxon>
        <taxon>Vibrionaceae</taxon>
        <taxon>Photobacterium</taxon>
    </lineage>
</organism>
<dbReference type="Proteomes" id="UP000011134">
    <property type="component" value="Unassembled WGS sequence"/>
</dbReference>
<feature type="domain" description="AMP-binding enzyme C-terminal" evidence="2">
    <location>
        <begin position="434"/>
        <end position="508"/>
    </location>
</feature>
<keyword evidence="3" id="KW-0436">Ligase</keyword>
<dbReference type="InterPro" id="IPR050237">
    <property type="entry name" value="ATP-dep_AMP-bd_enzyme"/>
</dbReference>
<dbReference type="InterPro" id="IPR000873">
    <property type="entry name" value="AMP-dep_synth/lig_dom"/>
</dbReference>
<proteinExistence type="predicted"/>
<dbReference type="PATRIC" id="fig|1056511.3.peg.3010"/>
<reference evidence="3 4" key="1">
    <citation type="submission" date="2012-12" db="EMBL/GenBank/DDBJ databases">
        <title>Genome Assembly of Photobacterium sp. AK15.</title>
        <authorList>
            <person name="Khatri I."/>
            <person name="Vaidya B."/>
            <person name="Srinivas T.N.R."/>
            <person name="Subramanian S."/>
            <person name="Pinnaka A."/>
        </authorList>
    </citation>
    <scope>NUCLEOTIDE SEQUENCE [LARGE SCALE GENOMIC DNA]</scope>
    <source>
        <strain evidence="3 4">AK15</strain>
    </source>
</reference>
<evidence type="ECO:0000313" key="3">
    <source>
        <dbReference type="EMBL" id="ELR64844.1"/>
    </source>
</evidence>
<evidence type="ECO:0000313" key="4">
    <source>
        <dbReference type="Proteomes" id="UP000011134"/>
    </source>
</evidence>
<dbReference type="NCBIfam" id="NF004837">
    <property type="entry name" value="PRK06187.1"/>
    <property type="match status" value="1"/>
</dbReference>
<dbReference type="Gene3D" id="3.40.50.12780">
    <property type="entry name" value="N-terminal domain of ligase-like"/>
    <property type="match status" value="1"/>
</dbReference>
<dbReference type="PANTHER" id="PTHR43767">
    <property type="entry name" value="LONG-CHAIN-FATTY-ACID--COA LIGASE"/>
    <property type="match status" value="1"/>
</dbReference>
<evidence type="ECO:0000259" key="2">
    <source>
        <dbReference type="Pfam" id="PF13193"/>
    </source>
</evidence>
<dbReference type="RefSeq" id="WP_007466913.1">
    <property type="nucleotide sequence ID" value="NZ_AMZO01000021.1"/>
</dbReference>
<dbReference type="InterPro" id="IPR042099">
    <property type="entry name" value="ANL_N_sf"/>
</dbReference>
<dbReference type="InterPro" id="IPR025110">
    <property type="entry name" value="AMP-bd_C"/>
</dbReference>
<dbReference type="SUPFAM" id="SSF56801">
    <property type="entry name" value="Acetyl-CoA synthetase-like"/>
    <property type="match status" value="1"/>
</dbReference>
<protein>
    <submittedName>
        <fullName evidence="3">Long-chain-fatty-acid--CoA ligase</fullName>
    </submittedName>
</protein>
<gene>
    <name evidence="3" type="ORF">C942_01934</name>
</gene>
<dbReference type="Gene3D" id="3.30.300.30">
    <property type="match status" value="1"/>
</dbReference>
<feature type="domain" description="AMP-dependent synthetase/ligase" evidence="1">
    <location>
        <begin position="8"/>
        <end position="383"/>
    </location>
</feature>
<dbReference type="PANTHER" id="PTHR43767:SF1">
    <property type="entry name" value="NONRIBOSOMAL PEPTIDE SYNTHASE PES1 (EUROFUNG)-RELATED"/>
    <property type="match status" value="1"/>
</dbReference>
<dbReference type="Pfam" id="PF13193">
    <property type="entry name" value="AMP-binding_C"/>
    <property type="match status" value="1"/>
</dbReference>
<dbReference type="Pfam" id="PF00501">
    <property type="entry name" value="AMP-binding"/>
    <property type="match status" value="1"/>
</dbReference>
<dbReference type="PROSITE" id="PS00455">
    <property type="entry name" value="AMP_BINDING"/>
    <property type="match status" value="1"/>
</dbReference>
<sequence>MYNLATNLERNATFRGNDTALIFHDQTISYSELNKRVNRVANQLVRLGIKPDDKVAISCPNTPDFVIGYYAIQKVGAVTVPLNVMLKGPEVAYHLDDSDAVALICYQGNSALPCGEYGYQGFSDTESCQHFILIETEGNESPASQEAHSFNQWLQTEENHFDAIYRKAEDTCVILYTSGTTGRAKGAELSQSNMLCNAQACQALTNQKGTDVSIAILPLFHTFGQSLIMNTSILAGSALVLIPRFVPKTVLQQMHQHKVTHLAGVPTMFIGLLAFAEKHGGDFIEDIAANLKVAISGGASMPVEILKQFEEKLNVPVIEGYGLSESSPVAAFNHLEYERKPGSIGQPLPGVTMKVVDDKGKTQPRGKEGELLIRGHNVMKGYYRKPEETAKTIVDGWLHTGDIVKMDEDGYVFVVDRLKEVIIRGGYNIYPRDIEETFMTHQDVHMVAVVGIPHKTYGEEVKAFIIMKDEAQTTPKEFVAWGRERLADFKYPRQVEVVDSLPMTATGKILKRLLK</sequence>
<dbReference type="CDD" id="cd05936">
    <property type="entry name" value="FC-FACS_FadD_like"/>
    <property type="match status" value="1"/>
</dbReference>
<dbReference type="GO" id="GO:0016878">
    <property type="term" value="F:acid-thiol ligase activity"/>
    <property type="evidence" value="ECO:0007669"/>
    <property type="project" value="UniProtKB-ARBA"/>
</dbReference>